<dbReference type="EMBL" id="QPIG01000001">
    <property type="protein sequence ID" value="RCU58609.1"/>
    <property type="molecule type" value="Genomic_DNA"/>
</dbReference>
<name>A0A368P9Y8_9FLAO</name>
<reference evidence="1 2" key="1">
    <citation type="submission" date="2018-07" db="EMBL/GenBank/DDBJ databases">
        <title>Oceanihabitans testaceum sp. nov., isolated from marine sediment.</title>
        <authorList>
            <person name="Li C.-M."/>
        </authorList>
    </citation>
    <scope>NUCLEOTIDE SEQUENCE [LARGE SCALE GENOMIC DNA]</scope>
    <source>
        <strain evidence="1 2">S9-10</strain>
    </source>
</reference>
<dbReference type="OrthoDB" id="5515766at2"/>
<dbReference type="SUPFAM" id="SSF158446">
    <property type="entry name" value="IVS-encoded protein-like"/>
    <property type="match status" value="1"/>
</dbReference>
<sequence>MGIRCKAFGLSCFVFLEAIVRVAVSNSNNIAEGFDQNSNADFKRFLYFATGSSSEMRSML</sequence>
<comment type="caution">
    <text evidence="1">The sequence shown here is derived from an EMBL/GenBank/DDBJ whole genome shotgun (WGS) entry which is preliminary data.</text>
</comment>
<dbReference type="InterPro" id="IPR036583">
    <property type="entry name" value="23S_rRNA_IVS_sf"/>
</dbReference>
<evidence type="ECO:0000313" key="1">
    <source>
        <dbReference type="EMBL" id="RCU58609.1"/>
    </source>
</evidence>
<organism evidence="1 2">
    <name type="scientific">Oceanihabitans sediminis</name>
    <dbReference type="NCBI Taxonomy" id="1812012"/>
    <lineage>
        <taxon>Bacteria</taxon>
        <taxon>Pseudomonadati</taxon>
        <taxon>Bacteroidota</taxon>
        <taxon>Flavobacteriia</taxon>
        <taxon>Flavobacteriales</taxon>
        <taxon>Flavobacteriaceae</taxon>
        <taxon>Oceanihabitans</taxon>
    </lineage>
</organism>
<dbReference type="InterPro" id="IPR012657">
    <property type="entry name" value="23S_rRNA-intervening_sequence"/>
</dbReference>
<dbReference type="AlphaFoldDB" id="A0A368P9Y8"/>
<protein>
    <submittedName>
        <fullName evidence="1">Four helix bundle protein</fullName>
    </submittedName>
</protein>
<gene>
    <name evidence="1" type="ORF">DU428_04320</name>
</gene>
<dbReference type="Pfam" id="PF05635">
    <property type="entry name" value="23S_rRNA_IVP"/>
    <property type="match status" value="1"/>
</dbReference>
<accession>A0A368P9Y8</accession>
<dbReference type="Proteomes" id="UP000252249">
    <property type="component" value="Unassembled WGS sequence"/>
</dbReference>
<dbReference type="Gene3D" id="1.20.1440.60">
    <property type="entry name" value="23S rRNA-intervening sequence"/>
    <property type="match status" value="1"/>
</dbReference>
<proteinExistence type="predicted"/>
<keyword evidence="2" id="KW-1185">Reference proteome</keyword>
<evidence type="ECO:0000313" key="2">
    <source>
        <dbReference type="Proteomes" id="UP000252249"/>
    </source>
</evidence>
<dbReference type="NCBIfam" id="TIGR02436">
    <property type="entry name" value="four helix bundle protein"/>
    <property type="match status" value="1"/>
</dbReference>